<dbReference type="OrthoDB" id="1711074at2"/>
<evidence type="ECO:0000313" key="2">
    <source>
        <dbReference type="Proteomes" id="UP000228680"/>
    </source>
</evidence>
<dbReference type="Proteomes" id="UP000228680">
    <property type="component" value="Unassembled WGS sequence"/>
</dbReference>
<dbReference type="AlphaFoldDB" id="A0A2M9EY26"/>
<comment type="caution">
    <text evidence="1">The sequence shown here is derived from an EMBL/GenBank/DDBJ whole genome shotgun (WGS) entry which is preliminary data.</text>
</comment>
<reference evidence="1 2" key="1">
    <citation type="submission" date="2017-10" db="EMBL/GenBank/DDBJ databases">
        <title>Draft genome of Chryseomicrobium casticus sp. nov.</title>
        <authorList>
            <person name="Chakraborty R."/>
            <person name="Saha T."/>
        </authorList>
    </citation>
    <scope>NUCLEOTIDE SEQUENCE [LARGE SCALE GENOMIC DNA]</scope>
    <source>
        <strain evidence="1 2">ET03</strain>
    </source>
</reference>
<keyword evidence="2" id="KW-1185">Reference proteome</keyword>
<evidence type="ECO:0000313" key="1">
    <source>
        <dbReference type="EMBL" id="PJK16117.1"/>
    </source>
</evidence>
<name>A0A2M9EY26_9BACL</name>
<dbReference type="EMBL" id="PCGR01000003">
    <property type="protein sequence ID" value="PJK16117.1"/>
    <property type="molecule type" value="Genomic_DNA"/>
</dbReference>
<proteinExistence type="predicted"/>
<dbReference type="RefSeq" id="WP_100353897.1">
    <property type="nucleotide sequence ID" value="NZ_PCGR01000003.1"/>
</dbReference>
<accession>A0A2M9EY26</accession>
<organism evidence="1 2">
    <name type="scientific">Chryseomicrobium excrementi</name>
    <dbReference type="NCBI Taxonomy" id="2041346"/>
    <lineage>
        <taxon>Bacteria</taxon>
        <taxon>Bacillati</taxon>
        <taxon>Bacillota</taxon>
        <taxon>Bacilli</taxon>
        <taxon>Bacillales</taxon>
        <taxon>Caryophanaceae</taxon>
        <taxon>Chryseomicrobium</taxon>
    </lineage>
</organism>
<sequence length="150" mass="17734">MDLYSRLHQKNIRARLIAGWSQYLHSRWEEAFAGHLTSSEKQEIYLKDDRYYSGYLWHLFSYKKVDHLANNQAIRAFHGQSKKSCYLFYQHSDDVYLIDQGHLLTYELLSKEEDVYVVDSDFTWTFVITHETETCGPYFAVKSSQSLASL</sequence>
<gene>
    <name evidence="1" type="ORF">CQS04_09385</name>
</gene>
<evidence type="ECO:0008006" key="3">
    <source>
        <dbReference type="Google" id="ProtNLM"/>
    </source>
</evidence>
<protein>
    <recommendedName>
        <fullName evidence="3">DUF4275 domain-containing protein</fullName>
    </recommendedName>
</protein>
<dbReference type="InterPro" id="IPR025454">
    <property type="entry name" value="DUF4275"/>
</dbReference>
<dbReference type="Pfam" id="PF14101">
    <property type="entry name" value="DUF4275"/>
    <property type="match status" value="1"/>
</dbReference>